<sequence length="293" mass="33143">MGGHAAVLGRNKDLQFRRGDMDNINFPDSQRNGSQAYHRQVKATYAMHNRRTEIKKINSVSESTTPVNLFPDQITDFADIGTTIRTATITDAVTENKLNKQERLNKNDMMSPTKNIMVNTLTTQPPLNTEQKPSQDKYDKDTSKRDDGIFQYLPIDILKSVHHTLQSQPASVEGKLYFLKTIEKTLMSEIESRLTTTMAPSRKIRGVEYYGHDDHEDHSLGFPSIEGTLMAISFLTFAVYLVRLVMLLLRNINTPTTTTTAATVFLGKRKRSTDLDDDTARILNNINSFVPDL</sequence>
<accession>A0A151WWY2</accession>
<keyword evidence="2" id="KW-1133">Transmembrane helix</keyword>
<feature type="region of interest" description="Disordered" evidence="1">
    <location>
        <begin position="122"/>
        <end position="145"/>
    </location>
</feature>
<evidence type="ECO:0000256" key="1">
    <source>
        <dbReference type="SAM" id="MobiDB-lite"/>
    </source>
</evidence>
<dbReference type="AlphaFoldDB" id="A0A151WWY2"/>
<gene>
    <name evidence="3" type="ORF">ALC60_08592</name>
</gene>
<keyword evidence="2" id="KW-0812">Transmembrane</keyword>
<evidence type="ECO:0000256" key="2">
    <source>
        <dbReference type="SAM" id="Phobius"/>
    </source>
</evidence>
<evidence type="ECO:0000313" key="3">
    <source>
        <dbReference type="EMBL" id="KYQ52326.1"/>
    </source>
</evidence>
<keyword evidence="2" id="KW-0472">Membrane</keyword>
<dbReference type="EMBL" id="KQ982686">
    <property type="protein sequence ID" value="KYQ52326.1"/>
    <property type="molecule type" value="Genomic_DNA"/>
</dbReference>
<feature type="compositionally biased region" description="Basic and acidic residues" evidence="1">
    <location>
        <begin position="133"/>
        <end position="145"/>
    </location>
</feature>
<organism evidence="3 4">
    <name type="scientific">Mycetomoellerius zeteki</name>
    <dbReference type="NCBI Taxonomy" id="64791"/>
    <lineage>
        <taxon>Eukaryota</taxon>
        <taxon>Metazoa</taxon>
        <taxon>Ecdysozoa</taxon>
        <taxon>Arthropoda</taxon>
        <taxon>Hexapoda</taxon>
        <taxon>Insecta</taxon>
        <taxon>Pterygota</taxon>
        <taxon>Neoptera</taxon>
        <taxon>Endopterygota</taxon>
        <taxon>Hymenoptera</taxon>
        <taxon>Apocrita</taxon>
        <taxon>Aculeata</taxon>
        <taxon>Formicoidea</taxon>
        <taxon>Formicidae</taxon>
        <taxon>Myrmicinae</taxon>
        <taxon>Mycetomoellerius</taxon>
    </lineage>
</organism>
<feature type="transmembrane region" description="Helical" evidence="2">
    <location>
        <begin position="229"/>
        <end position="249"/>
    </location>
</feature>
<reference evidence="3 4" key="1">
    <citation type="submission" date="2015-09" db="EMBL/GenBank/DDBJ databases">
        <title>Trachymyrmex zeteki WGS genome.</title>
        <authorList>
            <person name="Nygaard S."/>
            <person name="Hu H."/>
            <person name="Boomsma J."/>
            <person name="Zhang G."/>
        </authorList>
    </citation>
    <scope>NUCLEOTIDE SEQUENCE [LARGE SCALE GENOMIC DNA]</scope>
    <source>
        <strain evidence="3">Tzet28-1</strain>
        <tissue evidence="3">Whole body</tissue>
    </source>
</reference>
<evidence type="ECO:0000313" key="4">
    <source>
        <dbReference type="Proteomes" id="UP000075809"/>
    </source>
</evidence>
<feature type="compositionally biased region" description="Polar residues" evidence="1">
    <location>
        <begin position="122"/>
        <end position="132"/>
    </location>
</feature>
<keyword evidence="4" id="KW-1185">Reference proteome</keyword>
<dbReference type="Proteomes" id="UP000075809">
    <property type="component" value="Unassembled WGS sequence"/>
</dbReference>
<proteinExistence type="predicted"/>
<protein>
    <submittedName>
        <fullName evidence="3">Uncharacterized protein</fullName>
    </submittedName>
</protein>
<name>A0A151WWY2_9HYME</name>